<evidence type="ECO:0000256" key="1">
    <source>
        <dbReference type="SAM" id="MobiDB-lite"/>
    </source>
</evidence>
<sequence>MSHLRPISEASPRHKETAMYQCIYKALKDVKRRRMGKNISAIRGRRNHCSYKSDSLTQRKEGPEKGKGVSSQGMEEHPNADLPLDPFNIEEDEEEPAFLPRNPKDLLITSMRKKQEEKDKDTFNLNRKLDEVLETVICMQTHMGVQQRNPEVQVAPSTSNPPTPSTQENQTR</sequence>
<protein>
    <submittedName>
        <fullName evidence="2">Uncharacterized protein</fullName>
    </submittedName>
</protein>
<feature type="region of interest" description="Disordered" evidence="1">
    <location>
        <begin position="144"/>
        <end position="172"/>
    </location>
</feature>
<evidence type="ECO:0000313" key="2">
    <source>
        <dbReference type="EMBL" id="CAD1824869.1"/>
    </source>
</evidence>
<dbReference type="AlphaFoldDB" id="A0A6V7P228"/>
<proteinExistence type="predicted"/>
<feature type="region of interest" description="Disordered" evidence="1">
    <location>
        <begin position="44"/>
        <end position="105"/>
    </location>
</feature>
<feature type="compositionally biased region" description="Basic and acidic residues" evidence="1">
    <location>
        <begin position="57"/>
        <end position="67"/>
    </location>
</feature>
<dbReference type="EMBL" id="LR862144">
    <property type="protein sequence ID" value="CAD1824869.1"/>
    <property type="molecule type" value="Genomic_DNA"/>
</dbReference>
<organism evidence="2">
    <name type="scientific">Ananas comosus var. bracteatus</name>
    <name type="common">red pineapple</name>
    <dbReference type="NCBI Taxonomy" id="296719"/>
    <lineage>
        <taxon>Eukaryota</taxon>
        <taxon>Viridiplantae</taxon>
        <taxon>Streptophyta</taxon>
        <taxon>Embryophyta</taxon>
        <taxon>Tracheophyta</taxon>
        <taxon>Spermatophyta</taxon>
        <taxon>Magnoliopsida</taxon>
        <taxon>Liliopsida</taxon>
        <taxon>Poales</taxon>
        <taxon>Bromeliaceae</taxon>
        <taxon>Bromelioideae</taxon>
        <taxon>Ananas</taxon>
    </lineage>
</organism>
<name>A0A6V7P228_ANACO</name>
<reference evidence="2" key="1">
    <citation type="submission" date="2020-07" db="EMBL/GenBank/DDBJ databases">
        <authorList>
            <person name="Lin J."/>
        </authorList>
    </citation>
    <scope>NUCLEOTIDE SEQUENCE</scope>
</reference>
<gene>
    <name evidence="2" type="ORF">CB5_LOCUS8080</name>
</gene>
<accession>A0A6V7P228</accession>